<organism evidence="1">
    <name type="scientific">Tanacetum cinerariifolium</name>
    <name type="common">Dalmatian daisy</name>
    <name type="synonym">Chrysanthemum cinerariifolium</name>
    <dbReference type="NCBI Taxonomy" id="118510"/>
    <lineage>
        <taxon>Eukaryota</taxon>
        <taxon>Viridiplantae</taxon>
        <taxon>Streptophyta</taxon>
        <taxon>Embryophyta</taxon>
        <taxon>Tracheophyta</taxon>
        <taxon>Spermatophyta</taxon>
        <taxon>Magnoliopsida</taxon>
        <taxon>eudicotyledons</taxon>
        <taxon>Gunneridae</taxon>
        <taxon>Pentapetalae</taxon>
        <taxon>asterids</taxon>
        <taxon>campanulids</taxon>
        <taxon>Asterales</taxon>
        <taxon>Asteraceae</taxon>
        <taxon>Asteroideae</taxon>
        <taxon>Anthemideae</taxon>
        <taxon>Anthemidinae</taxon>
        <taxon>Tanacetum</taxon>
    </lineage>
</organism>
<sequence length="114" mass="13689">FERYGYAFLRVIVIRRADYNEYKISEAKFKNLHSNDFEDLYLLHLQVKLNHLPRLDKVHLYNTINLWTRNIVIKQRMGDLQLGIESYQIKLNLTKPRCDVRTFYSKNITPSLAN</sequence>
<gene>
    <name evidence="1" type="ORF">Tci_885964</name>
</gene>
<dbReference type="EMBL" id="BKCJ011276298">
    <property type="protein sequence ID" value="GFD13995.1"/>
    <property type="molecule type" value="Genomic_DNA"/>
</dbReference>
<reference evidence="1" key="1">
    <citation type="journal article" date="2019" name="Sci. Rep.">
        <title>Draft genome of Tanacetum cinerariifolium, the natural source of mosquito coil.</title>
        <authorList>
            <person name="Yamashiro T."/>
            <person name="Shiraishi A."/>
            <person name="Satake H."/>
            <person name="Nakayama K."/>
        </authorList>
    </citation>
    <scope>NUCLEOTIDE SEQUENCE</scope>
</reference>
<proteinExistence type="predicted"/>
<name>A0A699TT29_TANCI</name>
<comment type="caution">
    <text evidence="1">The sequence shown here is derived from an EMBL/GenBank/DDBJ whole genome shotgun (WGS) entry which is preliminary data.</text>
</comment>
<protein>
    <submittedName>
        <fullName evidence="1">Uncharacterized protein</fullName>
    </submittedName>
</protein>
<accession>A0A699TT29</accession>
<evidence type="ECO:0000313" key="1">
    <source>
        <dbReference type="EMBL" id="GFD13995.1"/>
    </source>
</evidence>
<dbReference type="AlphaFoldDB" id="A0A699TT29"/>
<feature type="non-terminal residue" evidence="1">
    <location>
        <position position="1"/>
    </location>
</feature>